<dbReference type="PANTHER" id="PTHR43280:SF32">
    <property type="entry name" value="TRANSCRIPTIONAL REGULATORY PROTEIN"/>
    <property type="match status" value="1"/>
</dbReference>
<dbReference type="EMBL" id="JAAGNZ010000001">
    <property type="protein sequence ID" value="NEU67699.1"/>
    <property type="molecule type" value="Genomic_DNA"/>
</dbReference>
<proteinExistence type="predicted"/>
<organism evidence="5 6">
    <name type="scientific">Spirosoma agri</name>
    <dbReference type="NCBI Taxonomy" id="1987381"/>
    <lineage>
        <taxon>Bacteria</taxon>
        <taxon>Pseudomonadati</taxon>
        <taxon>Bacteroidota</taxon>
        <taxon>Cytophagia</taxon>
        <taxon>Cytophagales</taxon>
        <taxon>Cytophagaceae</taxon>
        <taxon>Spirosoma</taxon>
    </lineage>
</organism>
<comment type="caution">
    <text evidence="5">The sequence shown here is derived from an EMBL/GenBank/DDBJ whole genome shotgun (WGS) entry which is preliminary data.</text>
</comment>
<dbReference type="SUPFAM" id="SSF46689">
    <property type="entry name" value="Homeodomain-like"/>
    <property type="match status" value="1"/>
</dbReference>
<dbReference type="PRINTS" id="PR00032">
    <property type="entry name" value="HTHARAC"/>
</dbReference>
<dbReference type="InterPro" id="IPR018060">
    <property type="entry name" value="HTH_AraC"/>
</dbReference>
<evidence type="ECO:0000256" key="3">
    <source>
        <dbReference type="ARBA" id="ARBA00023163"/>
    </source>
</evidence>
<reference evidence="5 6" key="1">
    <citation type="submission" date="2020-02" db="EMBL/GenBank/DDBJ databases">
        <title>Draft genome sequence of two Spirosoma agri KCTC 52727 and Spirosoma terrae KCTC 52035.</title>
        <authorList>
            <person name="Rojas J."/>
            <person name="Ambika Manirajan B."/>
            <person name="Ratering S."/>
            <person name="Suarez C."/>
            <person name="Schnell S."/>
        </authorList>
    </citation>
    <scope>NUCLEOTIDE SEQUENCE [LARGE SCALE GENOMIC DNA]</scope>
    <source>
        <strain evidence="5 6">KCTC 52727</strain>
    </source>
</reference>
<evidence type="ECO:0000259" key="4">
    <source>
        <dbReference type="PROSITE" id="PS01124"/>
    </source>
</evidence>
<keyword evidence="3" id="KW-0804">Transcription</keyword>
<keyword evidence="2" id="KW-0238">DNA-binding</keyword>
<dbReference type="InterPro" id="IPR009057">
    <property type="entry name" value="Homeodomain-like_sf"/>
</dbReference>
<gene>
    <name evidence="5" type="ORF">GK091_12480</name>
</gene>
<name>A0A6M0IHE0_9BACT</name>
<dbReference type="SMART" id="SM00342">
    <property type="entry name" value="HTH_ARAC"/>
    <property type="match status" value="1"/>
</dbReference>
<dbReference type="Pfam" id="PF12833">
    <property type="entry name" value="HTH_18"/>
    <property type="match status" value="1"/>
</dbReference>
<dbReference type="PANTHER" id="PTHR43280">
    <property type="entry name" value="ARAC-FAMILY TRANSCRIPTIONAL REGULATOR"/>
    <property type="match status" value="1"/>
</dbReference>
<dbReference type="GO" id="GO:0043565">
    <property type="term" value="F:sequence-specific DNA binding"/>
    <property type="evidence" value="ECO:0007669"/>
    <property type="project" value="InterPro"/>
</dbReference>
<evidence type="ECO:0000313" key="6">
    <source>
        <dbReference type="Proteomes" id="UP000477386"/>
    </source>
</evidence>
<evidence type="ECO:0000313" key="5">
    <source>
        <dbReference type="EMBL" id="NEU67699.1"/>
    </source>
</evidence>
<dbReference type="Gene3D" id="1.10.10.60">
    <property type="entry name" value="Homeodomain-like"/>
    <property type="match status" value="1"/>
</dbReference>
<evidence type="ECO:0000256" key="2">
    <source>
        <dbReference type="ARBA" id="ARBA00023125"/>
    </source>
</evidence>
<dbReference type="RefSeq" id="WP_164038162.1">
    <property type="nucleotide sequence ID" value="NZ_JAAGNZ010000001.1"/>
</dbReference>
<sequence length="304" mass="35466">MPQTESIEEFYQRKLNWLPDNLQQDIGHFNVFRLDDCIGPHSTPIRYSRRDFYKVSLMRGRNVYHYADKSIEIDGSTLMFFNPQVPYTWESVREVATGETTGFFCIFKEAFFTEKIRGSLHELPMFAVGGKPAYLLTDEQDAHVSVIFQKMIDEINSNYRFKYDLIRNYVDELIHYALKLEPSETLYQHPDANARITAIFTELLERQFPIESPAYRFTLRSATDYASRLAVHVNHLNRALRETTGKTTTEHIADRIASEAKALLKHTNWTIAEISYSLGFEEPAHFTNFFRKHVKLTPSLFRVG</sequence>
<dbReference type="InterPro" id="IPR020449">
    <property type="entry name" value="Tscrpt_reg_AraC-type_HTH"/>
</dbReference>
<evidence type="ECO:0000256" key="1">
    <source>
        <dbReference type="ARBA" id="ARBA00023015"/>
    </source>
</evidence>
<dbReference type="PROSITE" id="PS01124">
    <property type="entry name" value="HTH_ARAC_FAMILY_2"/>
    <property type="match status" value="1"/>
</dbReference>
<keyword evidence="6" id="KW-1185">Reference proteome</keyword>
<accession>A0A6M0IHE0</accession>
<keyword evidence="1" id="KW-0805">Transcription regulation</keyword>
<dbReference type="GO" id="GO:0003700">
    <property type="term" value="F:DNA-binding transcription factor activity"/>
    <property type="evidence" value="ECO:0007669"/>
    <property type="project" value="InterPro"/>
</dbReference>
<dbReference type="Proteomes" id="UP000477386">
    <property type="component" value="Unassembled WGS sequence"/>
</dbReference>
<dbReference type="AlphaFoldDB" id="A0A6M0IHE0"/>
<protein>
    <submittedName>
        <fullName evidence="5">Helix-turn-helix transcriptional regulator</fullName>
    </submittedName>
</protein>
<feature type="domain" description="HTH araC/xylS-type" evidence="4">
    <location>
        <begin position="194"/>
        <end position="304"/>
    </location>
</feature>